<dbReference type="EMBL" id="VSWC01000001">
    <property type="protein sequence ID" value="KAA1118856.1"/>
    <property type="molecule type" value="Genomic_DNA"/>
</dbReference>
<sequence length="136" mass="14933">MCSSKQSMIITNDRSCLDKKEVELTENKANKLVFWYKKNHFLRWSNHAQTLGEEQNRGPKASTQQRKAQVLGMTDGGAFLLRLANGGRPTVVQPSPDNGPTKPPGLPSGDGWSLVGDSAWLERAWLQPSSDDAVGP</sequence>
<accession>A0A5B0QZZ9</accession>
<protein>
    <submittedName>
        <fullName evidence="2">Uncharacterized protein</fullName>
    </submittedName>
</protein>
<keyword evidence="3" id="KW-1185">Reference proteome</keyword>
<dbReference type="Proteomes" id="UP000324748">
    <property type="component" value="Unassembled WGS sequence"/>
</dbReference>
<evidence type="ECO:0000313" key="3">
    <source>
        <dbReference type="Proteomes" id="UP000324748"/>
    </source>
</evidence>
<evidence type="ECO:0000256" key="1">
    <source>
        <dbReference type="SAM" id="MobiDB-lite"/>
    </source>
</evidence>
<organism evidence="2 3">
    <name type="scientific">Puccinia graminis f. sp. tritici</name>
    <dbReference type="NCBI Taxonomy" id="56615"/>
    <lineage>
        <taxon>Eukaryota</taxon>
        <taxon>Fungi</taxon>
        <taxon>Dikarya</taxon>
        <taxon>Basidiomycota</taxon>
        <taxon>Pucciniomycotina</taxon>
        <taxon>Pucciniomycetes</taxon>
        <taxon>Pucciniales</taxon>
        <taxon>Pucciniaceae</taxon>
        <taxon>Puccinia</taxon>
    </lineage>
</organism>
<dbReference type="AlphaFoldDB" id="A0A5B0QZZ9"/>
<reference evidence="2 3" key="1">
    <citation type="submission" date="2019-05" db="EMBL/GenBank/DDBJ databases">
        <title>Emergence of the Ug99 lineage of the wheat stem rust pathogen through somatic hybridization.</title>
        <authorList>
            <person name="Li F."/>
            <person name="Upadhyaya N.M."/>
            <person name="Sperschneider J."/>
            <person name="Matny O."/>
            <person name="Nguyen-Phuc H."/>
            <person name="Mago R."/>
            <person name="Raley C."/>
            <person name="Miller M.E."/>
            <person name="Silverstein K.A.T."/>
            <person name="Henningsen E."/>
            <person name="Hirsch C.D."/>
            <person name="Visser B."/>
            <person name="Pretorius Z.A."/>
            <person name="Steffenson B.J."/>
            <person name="Schwessinger B."/>
            <person name="Dodds P.N."/>
            <person name="Figueroa M."/>
        </authorList>
    </citation>
    <scope>NUCLEOTIDE SEQUENCE [LARGE SCALE GENOMIC DNA]</scope>
    <source>
        <strain evidence="2">21-0</strain>
    </source>
</reference>
<gene>
    <name evidence="2" type="ORF">PGT21_008456</name>
</gene>
<evidence type="ECO:0000313" key="2">
    <source>
        <dbReference type="EMBL" id="KAA1118856.1"/>
    </source>
</evidence>
<proteinExistence type="predicted"/>
<feature type="region of interest" description="Disordered" evidence="1">
    <location>
        <begin position="85"/>
        <end position="113"/>
    </location>
</feature>
<name>A0A5B0QZZ9_PUCGR</name>
<comment type="caution">
    <text evidence="2">The sequence shown here is derived from an EMBL/GenBank/DDBJ whole genome shotgun (WGS) entry which is preliminary data.</text>
</comment>